<dbReference type="EMBL" id="KV441557">
    <property type="protein sequence ID" value="OAG01779.1"/>
    <property type="molecule type" value="Genomic_DNA"/>
</dbReference>
<proteinExistence type="predicted"/>
<evidence type="ECO:0000313" key="2">
    <source>
        <dbReference type="Proteomes" id="UP000077069"/>
    </source>
</evidence>
<dbReference type="Proteomes" id="UP000077069">
    <property type="component" value="Unassembled WGS sequence"/>
</dbReference>
<protein>
    <submittedName>
        <fullName evidence="1">Uncharacterized protein</fullName>
    </submittedName>
</protein>
<name>A0A177C4G8_9PLEO</name>
<dbReference type="AlphaFoldDB" id="A0A177C4G8"/>
<dbReference type="InParanoid" id="A0A177C4G8"/>
<keyword evidence="2" id="KW-1185">Reference proteome</keyword>
<dbReference type="RefSeq" id="XP_018032144.1">
    <property type="nucleotide sequence ID" value="XM_018185620.1"/>
</dbReference>
<accession>A0A177C4G8</accession>
<organism evidence="1 2">
    <name type="scientific">Paraphaeosphaeria sporulosa</name>
    <dbReference type="NCBI Taxonomy" id="1460663"/>
    <lineage>
        <taxon>Eukaryota</taxon>
        <taxon>Fungi</taxon>
        <taxon>Dikarya</taxon>
        <taxon>Ascomycota</taxon>
        <taxon>Pezizomycotina</taxon>
        <taxon>Dothideomycetes</taxon>
        <taxon>Pleosporomycetidae</taxon>
        <taxon>Pleosporales</taxon>
        <taxon>Massarineae</taxon>
        <taxon>Didymosphaeriaceae</taxon>
        <taxon>Paraphaeosphaeria</taxon>
    </lineage>
</organism>
<dbReference type="GeneID" id="28769106"/>
<evidence type="ECO:0000313" key="1">
    <source>
        <dbReference type="EMBL" id="OAG01779.1"/>
    </source>
</evidence>
<gene>
    <name evidence="1" type="ORF">CC84DRAFT_218361</name>
</gene>
<reference evidence="1 2" key="1">
    <citation type="submission" date="2016-05" db="EMBL/GenBank/DDBJ databases">
        <title>Comparative analysis of secretome profiles of manganese(II)-oxidizing ascomycete fungi.</title>
        <authorList>
            <consortium name="DOE Joint Genome Institute"/>
            <person name="Zeiner C.A."/>
            <person name="Purvine S.O."/>
            <person name="Zink E.M."/>
            <person name="Wu S."/>
            <person name="Pasa-Tolic L."/>
            <person name="Chaput D.L."/>
            <person name="Haridas S."/>
            <person name="Grigoriev I.V."/>
            <person name="Santelli C.M."/>
            <person name="Hansel C.M."/>
        </authorList>
    </citation>
    <scope>NUCLEOTIDE SEQUENCE [LARGE SCALE GENOMIC DNA]</scope>
    <source>
        <strain evidence="1 2">AP3s5-JAC2a</strain>
    </source>
</reference>
<sequence>MRRQCRKLWRGIIALKVSRRFRLGFYLSWDGIGRFVRRKGGWWWRGWKRRRGVGSCYDFCSIDGTLVVYLNQTPTYAARSRKALTS</sequence>